<protein>
    <recommendedName>
        <fullName evidence="6">Esterase</fullName>
    </recommendedName>
</protein>
<feature type="repeat" description="TPR" evidence="3">
    <location>
        <begin position="379"/>
        <end position="412"/>
    </location>
</feature>
<accession>A0A8J3BMH7</accession>
<evidence type="ECO:0008006" key="6">
    <source>
        <dbReference type="Google" id="ProtNLM"/>
    </source>
</evidence>
<dbReference type="InterPro" id="IPR019734">
    <property type="entry name" value="TPR_rpt"/>
</dbReference>
<dbReference type="PROSITE" id="PS50005">
    <property type="entry name" value="TPR"/>
    <property type="match status" value="1"/>
</dbReference>
<dbReference type="Proteomes" id="UP000612329">
    <property type="component" value="Unassembled WGS sequence"/>
</dbReference>
<dbReference type="InterPro" id="IPR011990">
    <property type="entry name" value="TPR-like_helical_dom_sf"/>
</dbReference>
<reference evidence="4" key="2">
    <citation type="submission" date="2020-09" db="EMBL/GenBank/DDBJ databases">
        <authorList>
            <person name="Sun Q."/>
            <person name="Ohkuma M."/>
        </authorList>
    </citation>
    <scope>NUCLEOTIDE SEQUENCE</scope>
    <source>
        <strain evidence="4">JCM 12862</strain>
    </source>
</reference>
<evidence type="ECO:0000256" key="1">
    <source>
        <dbReference type="ARBA" id="ARBA00005622"/>
    </source>
</evidence>
<comment type="similarity">
    <text evidence="1">Belongs to the esterase D family.</text>
</comment>
<dbReference type="InterPro" id="IPR029058">
    <property type="entry name" value="AB_hydrolase_fold"/>
</dbReference>
<dbReference type="SMART" id="SM00028">
    <property type="entry name" value="TPR"/>
    <property type="match status" value="2"/>
</dbReference>
<name>A0A8J3BMH7_9FLAO</name>
<dbReference type="PANTHER" id="PTHR40841">
    <property type="entry name" value="SIDEROPHORE TRIACETYLFUSARININE C ESTERASE"/>
    <property type="match status" value="1"/>
</dbReference>
<dbReference type="SUPFAM" id="SSF53474">
    <property type="entry name" value="alpha/beta-Hydrolases"/>
    <property type="match status" value="1"/>
</dbReference>
<gene>
    <name evidence="4" type="ORF">GCM10007962_14850</name>
</gene>
<sequence length="424" mass="49394">MKLKKQNNQMKNRMRIILIAGFIIFFQLKVNAQKGQHYLYKVGVVDSLYSEVLNDYREFYVQLPASYNPDNNQKYPVAFILDGEVFLPTVSMVHDFYSGGYMPEMVLVGISNSKNRIRDLTTSTIKTKYGMPFNEVNGGAANFSKFIETELIPYIEDKYPVTNFRTLIGHSYGGLFTIYTLINHPELFSNYLAIDPSLDWDNQKLMKEAKGLLETQKYDGKSLFMSLSGQLHMQNSKITINNVMQDTTDFTLFARSNIAFSNMVKQNNKNGLSFDWKFYPRDLHGTVPLPSILDGLISLFEWFQMENTDKINSFDTPKEELSSIIQYRAKKLKDHFGYQSPPYPEELLTMSGYMNLDMQQPEKAKMYFELAIKYYPKSANTYDSMADYYERNNDYKNALKFVTKAYEINATDYYKQRIEKLKKK</sequence>
<organism evidence="4 5">
    <name type="scientific">Yeosuana aromativorans</name>
    <dbReference type="NCBI Taxonomy" id="288019"/>
    <lineage>
        <taxon>Bacteria</taxon>
        <taxon>Pseudomonadati</taxon>
        <taxon>Bacteroidota</taxon>
        <taxon>Flavobacteriia</taxon>
        <taxon>Flavobacteriales</taxon>
        <taxon>Flavobacteriaceae</taxon>
        <taxon>Yeosuana</taxon>
    </lineage>
</organism>
<keyword evidence="3" id="KW-0802">TPR repeat</keyword>
<evidence type="ECO:0000313" key="4">
    <source>
        <dbReference type="EMBL" id="GGK21705.1"/>
    </source>
</evidence>
<evidence type="ECO:0000313" key="5">
    <source>
        <dbReference type="Proteomes" id="UP000612329"/>
    </source>
</evidence>
<dbReference type="Gene3D" id="3.40.50.1820">
    <property type="entry name" value="alpha/beta hydrolase"/>
    <property type="match status" value="1"/>
</dbReference>
<dbReference type="Pfam" id="PF13181">
    <property type="entry name" value="TPR_8"/>
    <property type="match status" value="2"/>
</dbReference>
<reference evidence="4" key="1">
    <citation type="journal article" date="2014" name="Int. J. Syst. Evol. Microbiol.">
        <title>Complete genome sequence of Corynebacterium casei LMG S-19264T (=DSM 44701T), isolated from a smear-ripened cheese.</title>
        <authorList>
            <consortium name="US DOE Joint Genome Institute (JGI-PGF)"/>
            <person name="Walter F."/>
            <person name="Albersmeier A."/>
            <person name="Kalinowski J."/>
            <person name="Ruckert C."/>
        </authorList>
    </citation>
    <scope>NUCLEOTIDE SEQUENCE</scope>
    <source>
        <strain evidence="4">JCM 12862</strain>
    </source>
</reference>
<dbReference type="Pfam" id="PF00756">
    <property type="entry name" value="Esterase"/>
    <property type="match status" value="1"/>
</dbReference>
<dbReference type="InterPro" id="IPR052558">
    <property type="entry name" value="Siderophore_Hydrolase_D"/>
</dbReference>
<evidence type="ECO:0000256" key="2">
    <source>
        <dbReference type="ARBA" id="ARBA00022801"/>
    </source>
</evidence>
<dbReference type="InterPro" id="IPR000801">
    <property type="entry name" value="Esterase-like"/>
</dbReference>
<keyword evidence="2" id="KW-0378">Hydrolase</keyword>
<comment type="caution">
    <text evidence="4">The sequence shown here is derived from an EMBL/GenBank/DDBJ whole genome shotgun (WGS) entry which is preliminary data.</text>
</comment>
<evidence type="ECO:0000256" key="3">
    <source>
        <dbReference type="PROSITE-ProRule" id="PRU00339"/>
    </source>
</evidence>
<proteinExistence type="inferred from homology"/>
<dbReference type="PANTHER" id="PTHR40841:SF2">
    <property type="entry name" value="SIDEROPHORE-DEGRADING ESTERASE (EUROFUNG)"/>
    <property type="match status" value="1"/>
</dbReference>
<keyword evidence="5" id="KW-1185">Reference proteome</keyword>
<dbReference type="SUPFAM" id="SSF48452">
    <property type="entry name" value="TPR-like"/>
    <property type="match status" value="1"/>
</dbReference>
<dbReference type="RefSeq" id="WP_229669482.1">
    <property type="nucleotide sequence ID" value="NZ_BMNR01000003.1"/>
</dbReference>
<dbReference type="GO" id="GO:0016788">
    <property type="term" value="F:hydrolase activity, acting on ester bonds"/>
    <property type="evidence" value="ECO:0007669"/>
    <property type="project" value="TreeGrafter"/>
</dbReference>
<dbReference type="AlphaFoldDB" id="A0A8J3BMH7"/>
<dbReference type="EMBL" id="BMNR01000003">
    <property type="protein sequence ID" value="GGK21705.1"/>
    <property type="molecule type" value="Genomic_DNA"/>
</dbReference>